<comment type="caution">
    <text evidence="2">The sequence shown here is derived from an EMBL/GenBank/DDBJ whole genome shotgun (WGS) entry which is preliminary data.</text>
</comment>
<dbReference type="GO" id="GO:0003676">
    <property type="term" value="F:nucleic acid binding"/>
    <property type="evidence" value="ECO:0007669"/>
    <property type="project" value="InterPro"/>
</dbReference>
<dbReference type="OrthoDB" id="431169at2759"/>
<dbReference type="Gramene" id="rna-gnl|WGS:JABURB|Cocit.L1348.1">
    <property type="protein sequence ID" value="cds-KAF7845668.1"/>
    <property type="gene ID" value="gene-BT93_L1348"/>
</dbReference>
<feature type="compositionally biased region" description="Polar residues" evidence="1">
    <location>
        <begin position="120"/>
        <end position="134"/>
    </location>
</feature>
<dbReference type="Proteomes" id="UP000806378">
    <property type="component" value="Unassembled WGS sequence"/>
</dbReference>
<proteinExistence type="predicted"/>
<feature type="region of interest" description="Disordered" evidence="1">
    <location>
        <begin position="73"/>
        <end position="135"/>
    </location>
</feature>
<dbReference type="SUPFAM" id="SSF54928">
    <property type="entry name" value="RNA-binding domain, RBD"/>
    <property type="match status" value="1"/>
</dbReference>
<evidence type="ECO:0000313" key="2">
    <source>
        <dbReference type="EMBL" id="KAF7845668.1"/>
    </source>
</evidence>
<name>A0A8T0CE94_CORYI</name>
<dbReference type="EMBL" id="MU103397">
    <property type="protein sequence ID" value="KAF7845668.1"/>
    <property type="molecule type" value="Genomic_DNA"/>
</dbReference>
<sequence>MAFVEFEDVSYATKALHELYGVCLSNSTKGGIRLSFSKNPLGVRTGQMAGMGPGSPMGSPAHANGYNGGMGAPPGFSTASGPPPGLGMPGLRGQTSYNQSAVHDGNSRFSHGFSPAGAGFNSSRQQSNSASYGNAQYDGDYGSSAFSGQAMTGMYQHSQTNGMYNDYSGSNGGYHQGFADNNNYDDSTMDSMSNHQGYQSFGMTSRR</sequence>
<dbReference type="InterPro" id="IPR012677">
    <property type="entry name" value="Nucleotide-bd_a/b_plait_sf"/>
</dbReference>
<dbReference type="Gene3D" id="3.30.70.330">
    <property type="match status" value="1"/>
</dbReference>
<dbReference type="InterPro" id="IPR035979">
    <property type="entry name" value="RBD_domain_sf"/>
</dbReference>
<feature type="region of interest" description="Disordered" evidence="1">
    <location>
        <begin position="185"/>
        <end position="207"/>
    </location>
</feature>
<evidence type="ECO:0000256" key="1">
    <source>
        <dbReference type="SAM" id="MobiDB-lite"/>
    </source>
</evidence>
<accession>A0A8T0CE94</accession>
<evidence type="ECO:0000313" key="3">
    <source>
        <dbReference type="Proteomes" id="UP000806378"/>
    </source>
</evidence>
<dbReference type="AlphaFoldDB" id="A0A8T0CE94"/>
<gene>
    <name evidence="2" type="ORF">BT93_L1348</name>
</gene>
<keyword evidence="3" id="KW-1185">Reference proteome</keyword>
<organism evidence="2 3">
    <name type="scientific">Corymbia citriodora subsp. variegata</name>
    <dbReference type="NCBI Taxonomy" id="360336"/>
    <lineage>
        <taxon>Eukaryota</taxon>
        <taxon>Viridiplantae</taxon>
        <taxon>Streptophyta</taxon>
        <taxon>Embryophyta</taxon>
        <taxon>Tracheophyta</taxon>
        <taxon>Spermatophyta</taxon>
        <taxon>Magnoliopsida</taxon>
        <taxon>eudicotyledons</taxon>
        <taxon>Gunneridae</taxon>
        <taxon>Pentapetalae</taxon>
        <taxon>rosids</taxon>
        <taxon>malvids</taxon>
        <taxon>Myrtales</taxon>
        <taxon>Myrtaceae</taxon>
        <taxon>Myrtoideae</taxon>
        <taxon>Eucalypteae</taxon>
        <taxon>Corymbia</taxon>
    </lineage>
</organism>
<reference evidence="2" key="1">
    <citation type="submission" date="2020-05" db="EMBL/GenBank/DDBJ databases">
        <title>WGS assembly of Corymbia citriodora subspecies variegata.</title>
        <authorList>
            <person name="Barry K."/>
            <person name="Hundley H."/>
            <person name="Shu S."/>
            <person name="Jenkins J."/>
            <person name="Grimwood J."/>
            <person name="Baten A."/>
        </authorList>
    </citation>
    <scope>NUCLEOTIDE SEQUENCE</scope>
    <source>
        <strain evidence="2">CV2-018</strain>
    </source>
</reference>
<protein>
    <recommendedName>
        <fullName evidence="4">RRM domain-containing protein</fullName>
    </recommendedName>
</protein>
<evidence type="ECO:0008006" key="4">
    <source>
        <dbReference type="Google" id="ProtNLM"/>
    </source>
</evidence>